<protein>
    <submittedName>
        <fullName evidence="1">Uncharacterized protein</fullName>
    </submittedName>
</protein>
<dbReference type="GeneID" id="59053109"/>
<dbReference type="RefSeq" id="XP_036263144.1">
    <property type="nucleotide sequence ID" value="XM_036407442.1"/>
</dbReference>
<reference evidence="2" key="1">
    <citation type="submission" date="2014-09" db="EMBL/GenBank/DDBJ databases">
        <authorList>
            <person name="Sharma Rahul"/>
            <person name="Thines Marco"/>
        </authorList>
    </citation>
    <scope>NUCLEOTIDE SEQUENCE [LARGE SCALE GENOMIC DNA]</scope>
</reference>
<evidence type="ECO:0000313" key="2">
    <source>
        <dbReference type="Proteomes" id="UP000054928"/>
    </source>
</evidence>
<dbReference type="Proteomes" id="UP000054928">
    <property type="component" value="Unassembled WGS sequence"/>
</dbReference>
<dbReference type="AlphaFoldDB" id="A0A0P1AIT1"/>
<evidence type="ECO:0000313" key="1">
    <source>
        <dbReference type="EMBL" id="CEG40422.1"/>
    </source>
</evidence>
<keyword evidence="2" id="KW-1185">Reference proteome</keyword>
<organism evidence="1 2">
    <name type="scientific">Plasmopara halstedii</name>
    <name type="common">Downy mildew of sunflower</name>
    <dbReference type="NCBI Taxonomy" id="4781"/>
    <lineage>
        <taxon>Eukaryota</taxon>
        <taxon>Sar</taxon>
        <taxon>Stramenopiles</taxon>
        <taxon>Oomycota</taxon>
        <taxon>Peronosporomycetes</taxon>
        <taxon>Peronosporales</taxon>
        <taxon>Peronosporaceae</taxon>
        <taxon>Plasmopara</taxon>
    </lineage>
</organism>
<name>A0A0P1AIT1_PLAHL</name>
<sequence length="75" mass="8630">MLLFTKLDRRIRIVQDIPSLYVSKVKQIIDIVYIRNNHPITIFKTMSLCVLDVKTQSASSPPKFEANGNARALIW</sequence>
<accession>A0A0P1AIT1</accession>
<dbReference type="EMBL" id="CCYD01000482">
    <property type="protein sequence ID" value="CEG40422.1"/>
    <property type="molecule type" value="Genomic_DNA"/>
</dbReference>
<proteinExistence type="predicted"/>